<comment type="caution">
    <text evidence="9">The sequence shown here is derived from an EMBL/GenBank/DDBJ whole genome shotgun (WGS) entry which is preliminary data.</text>
</comment>
<evidence type="ECO:0000256" key="3">
    <source>
        <dbReference type="ARBA" id="ARBA00022475"/>
    </source>
</evidence>
<evidence type="ECO:0000256" key="5">
    <source>
        <dbReference type="ARBA" id="ARBA00022989"/>
    </source>
</evidence>
<protein>
    <submittedName>
        <fullName evidence="9">ABC transporter permease</fullName>
    </submittedName>
</protein>
<gene>
    <name evidence="9" type="ORF">E6G99_12170</name>
</gene>
<dbReference type="Pfam" id="PF19300">
    <property type="entry name" value="BPD_transp_1_N"/>
    <property type="match status" value="1"/>
</dbReference>
<feature type="transmembrane region" description="Helical" evidence="7">
    <location>
        <begin position="273"/>
        <end position="299"/>
    </location>
</feature>
<dbReference type="GO" id="GO:0071916">
    <property type="term" value="F:dipeptide transmembrane transporter activity"/>
    <property type="evidence" value="ECO:0007669"/>
    <property type="project" value="TreeGrafter"/>
</dbReference>
<accession>A0A537L397</accession>
<evidence type="ECO:0000259" key="8">
    <source>
        <dbReference type="PROSITE" id="PS50928"/>
    </source>
</evidence>
<dbReference type="PROSITE" id="PS50928">
    <property type="entry name" value="ABC_TM1"/>
    <property type="match status" value="1"/>
</dbReference>
<dbReference type="AlphaFoldDB" id="A0A537L397"/>
<evidence type="ECO:0000313" key="9">
    <source>
        <dbReference type="EMBL" id="TMJ02469.1"/>
    </source>
</evidence>
<dbReference type="EMBL" id="VBAJ01000304">
    <property type="protein sequence ID" value="TMJ02469.1"/>
    <property type="molecule type" value="Genomic_DNA"/>
</dbReference>
<dbReference type="Pfam" id="PF00528">
    <property type="entry name" value="BPD_transp_1"/>
    <property type="match status" value="1"/>
</dbReference>
<dbReference type="PANTHER" id="PTHR43163">
    <property type="entry name" value="DIPEPTIDE TRANSPORT SYSTEM PERMEASE PROTEIN DPPB-RELATED"/>
    <property type="match status" value="1"/>
</dbReference>
<keyword evidence="6 7" id="KW-0472">Membrane</keyword>
<dbReference type="PANTHER" id="PTHR43163:SF6">
    <property type="entry name" value="DIPEPTIDE TRANSPORT SYSTEM PERMEASE PROTEIN DPPB-RELATED"/>
    <property type="match status" value="1"/>
</dbReference>
<evidence type="ECO:0000256" key="7">
    <source>
        <dbReference type="RuleBase" id="RU363032"/>
    </source>
</evidence>
<evidence type="ECO:0000256" key="4">
    <source>
        <dbReference type="ARBA" id="ARBA00022692"/>
    </source>
</evidence>
<dbReference type="SUPFAM" id="SSF161098">
    <property type="entry name" value="MetI-like"/>
    <property type="match status" value="1"/>
</dbReference>
<feature type="transmembrane region" description="Helical" evidence="7">
    <location>
        <begin position="99"/>
        <end position="123"/>
    </location>
</feature>
<comment type="similarity">
    <text evidence="7">Belongs to the binding-protein-dependent transport system permease family.</text>
</comment>
<proteinExistence type="inferred from homology"/>
<feature type="transmembrane region" description="Helical" evidence="7">
    <location>
        <begin position="170"/>
        <end position="191"/>
    </location>
</feature>
<evidence type="ECO:0000256" key="1">
    <source>
        <dbReference type="ARBA" id="ARBA00004651"/>
    </source>
</evidence>
<evidence type="ECO:0000256" key="6">
    <source>
        <dbReference type="ARBA" id="ARBA00023136"/>
    </source>
</evidence>
<feature type="domain" description="ABC transmembrane type-1" evidence="8">
    <location>
        <begin position="95"/>
        <end position="296"/>
    </location>
</feature>
<dbReference type="GO" id="GO:0005886">
    <property type="term" value="C:plasma membrane"/>
    <property type="evidence" value="ECO:0007669"/>
    <property type="project" value="UniProtKB-SubCell"/>
</dbReference>
<dbReference type="CDD" id="cd06261">
    <property type="entry name" value="TM_PBP2"/>
    <property type="match status" value="1"/>
</dbReference>
<sequence>MRAFLTRRLLLLVPTLLGVTLATFLMLHLTPGDPVTIMLGEFASASDVARLRAELGLDRPIVVQYLKFLGRAVRGDLGSSIRSRRPVQEEIAERLPPTMVLALAAQVLAVCAGITAGVTAAAARRPSVDSAIVAVTLVGLSMPTFWSGLLLILLFSLTLGWLPITASGGLRALILPAVTLAAPAAAVLARVTRASVLEVLRQDYVRTARAKGVSERLVVYRHALRNALIPVLTVAALQFAGLVAGAVIVESVFSRPGLGRLAVTAILSRDFPLAQGIVLVVASVYVFVNVGVDLVYGVLDPRIRYQ</sequence>
<dbReference type="Proteomes" id="UP000318661">
    <property type="component" value="Unassembled WGS sequence"/>
</dbReference>
<dbReference type="Gene3D" id="1.10.3720.10">
    <property type="entry name" value="MetI-like"/>
    <property type="match status" value="1"/>
</dbReference>
<keyword evidence="2 7" id="KW-0813">Transport</keyword>
<keyword evidence="3" id="KW-1003">Cell membrane</keyword>
<evidence type="ECO:0000256" key="2">
    <source>
        <dbReference type="ARBA" id="ARBA00022448"/>
    </source>
</evidence>
<organism evidence="9 10">
    <name type="scientific">Candidatus Segetimicrobium genomatis</name>
    <dbReference type="NCBI Taxonomy" id="2569760"/>
    <lineage>
        <taxon>Bacteria</taxon>
        <taxon>Bacillati</taxon>
        <taxon>Candidatus Sysuimicrobiota</taxon>
        <taxon>Candidatus Sysuimicrobiia</taxon>
        <taxon>Candidatus Sysuimicrobiales</taxon>
        <taxon>Candidatus Segetimicrobiaceae</taxon>
        <taxon>Candidatus Segetimicrobium</taxon>
    </lineage>
</organism>
<dbReference type="InterPro" id="IPR000515">
    <property type="entry name" value="MetI-like"/>
</dbReference>
<keyword evidence="5 7" id="KW-1133">Transmembrane helix</keyword>
<name>A0A537L397_9BACT</name>
<reference evidence="9 10" key="1">
    <citation type="journal article" date="2019" name="Nat. Microbiol.">
        <title>Mediterranean grassland soil C-N compound turnover is dependent on rainfall and depth, and is mediated by genomically divergent microorganisms.</title>
        <authorList>
            <person name="Diamond S."/>
            <person name="Andeer P.F."/>
            <person name="Li Z."/>
            <person name="Crits-Christoph A."/>
            <person name="Burstein D."/>
            <person name="Anantharaman K."/>
            <person name="Lane K.R."/>
            <person name="Thomas B.C."/>
            <person name="Pan C."/>
            <person name="Northen T.R."/>
            <person name="Banfield J.F."/>
        </authorList>
    </citation>
    <scope>NUCLEOTIDE SEQUENCE [LARGE SCALE GENOMIC DNA]</scope>
    <source>
        <strain evidence="9">NP_2</strain>
    </source>
</reference>
<dbReference type="InterPro" id="IPR045621">
    <property type="entry name" value="BPD_transp_1_N"/>
</dbReference>
<comment type="subcellular location">
    <subcellularLocation>
        <location evidence="1 7">Cell membrane</location>
        <topology evidence="1 7">Multi-pass membrane protein</topology>
    </subcellularLocation>
</comment>
<evidence type="ECO:0000313" key="10">
    <source>
        <dbReference type="Proteomes" id="UP000318661"/>
    </source>
</evidence>
<dbReference type="InterPro" id="IPR035906">
    <property type="entry name" value="MetI-like_sf"/>
</dbReference>
<feature type="transmembrane region" description="Helical" evidence="7">
    <location>
        <begin position="227"/>
        <end position="253"/>
    </location>
</feature>
<keyword evidence="4 7" id="KW-0812">Transmembrane</keyword>